<dbReference type="Pfam" id="PF03351">
    <property type="entry name" value="DOMON"/>
    <property type="match status" value="1"/>
</dbReference>
<reference evidence="4" key="2">
    <citation type="journal article" date="2016" name="Sci. Rep.">
        <title>Dictyocaulus viviparus genome, variome and transcriptome elucidate lungworm biology and support future intervention.</title>
        <authorList>
            <person name="McNulty S.N."/>
            <person name="Strube C."/>
            <person name="Rosa B.A."/>
            <person name="Martin J.C."/>
            <person name="Tyagi R."/>
            <person name="Choi Y.J."/>
            <person name="Wang Q."/>
            <person name="Hallsworth Pepin K."/>
            <person name="Zhang X."/>
            <person name="Ozersky P."/>
            <person name="Wilson R.K."/>
            <person name="Sternberg P.W."/>
            <person name="Gasser R.B."/>
            <person name="Mitreva M."/>
        </authorList>
    </citation>
    <scope>NUCLEOTIDE SEQUENCE [LARGE SCALE GENOMIC DNA]</scope>
    <source>
        <strain evidence="4">HannoverDv2000</strain>
    </source>
</reference>
<evidence type="ECO:0000259" key="2">
    <source>
        <dbReference type="PROSITE" id="PS50836"/>
    </source>
</evidence>
<gene>
    <name evidence="3" type="ORF">DICVIV_06398</name>
</gene>
<name>A0A0D8XYS7_DICVI</name>
<keyword evidence="1" id="KW-0472">Membrane</keyword>
<keyword evidence="1" id="KW-1133">Transmembrane helix</keyword>
<dbReference type="InterPro" id="IPR045266">
    <property type="entry name" value="DOH_DOMON"/>
</dbReference>
<dbReference type="Proteomes" id="UP000053766">
    <property type="component" value="Unassembled WGS sequence"/>
</dbReference>
<dbReference type="SUPFAM" id="SSF49344">
    <property type="entry name" value="CBD9-like"/>
    <property type="match status" value="1"/>
</dbReference>
<feature type="transmembrane region" description="Helical" evidence="1">
    <location>
        <begin position="12"/>
        <end position="41"/>
    </location>
</feature>
<dbReference type="SMART" id="SM00664">
    <property type="entry name" value="DoH"/>
    <property type="match status" value="1"/>
</dbReference>
<evidence type="ECO:0000313" key="3">
    <source>
        <dbReference type="EMBL" id="KJH47511.1"/>
    </source>
</evidence>
<accession>A0A0D8XYS7</accession>
<evidence type="ECO:0000313" key="4">
    <source>
        <dbReference type="Proteomes" id="UP000053766"/>
    </source>
</evidence>
<proteinExistence type="predicted"/>
<keyword evidence="4" id="KW-1185">Reference proteome</keyword>
<dbReference type="Gene3D" id="2.60.40.1210">
    <property type="entry name" value="Cellobiose dehydrogenase, cytochrome domain"/>
    <property type="match status" value="1"/>
</dbReference>
<dbReference type="PANTHER" id="PTHR36516:SF1">
    <property type="entry name" value="DOMON DOMAIN-CONTAINING PROTEIN"/>
    <property type="match status" value="1"/>
</dbReference>
<dbReference type="OrthoDB" id="5852222at2759"/>
<keyword evidence="1" id="KW-0812">Transmembrane</keyword>
<dbReference type="AlphaFoldDB" id="A0A0D8XYS7"/>
<feature type="domain" description="DOMON" evidence="2">
    <location>
        <begin position="53"/>
        <end position="167"/>
    </location>
</feature>
<organism evidence="3 4">
    <name type="scientific">Dictyocaulus viviparus</name>
    <name type="common">Bovine lungworm</name>
    <dbReference type="NCBI Taxonomy" id="29172"/>
    <lineage>
        <taxon>Eukaryota</taxon>
        <taxon>Metazoa</taxon>
        <taxon>Ecdysozoa</taxon>
        <taxon>Nematoda</taxon>
        <taxon>Chromadorea</taxon>
        <taxon>Rhabditida</taxon>
        <taxon>Rhabditina</taxon>
        <taxon>Rhabditomorpha</taxon>
        <taxon>Strongyloidea</taxon>
        <taxon>Metastrongylidae</taxon>
        <taxon>Dictyocaulus</taxon>
    </lineage>
</organism>
<reference evidence="3 4" key="1">
    <citation type="submission" date="2013-11" db="EMBL/GenBank/DDBJ databases">
        <title>Draft genome of the bovine lungworm Dictyocaulus viviparus.</title>
        <authorList>
            <person name="Mitreva M."/>
        </authorList>
    </citation>
    <scope>NUCLEOTIDE SEQUENCE [LARGE SCALE GENOMIC DNA]</scope>
    <source>
        <strain evidence="3 4">HannoverDv2000</strain>
    </source>
</reference>
<dbReference type="STRING" id="29172.A0A0D8XYS7"/>
<dbReference type="InterPro" id="IPR005018">
    <property type="entry name" value="DOMON_domain"/>
</dbReference>
<evidence type="ECO:0000256" key="1">
    <source>
        <dbReference type="SAM" id="Phobius"/>
    </source>
</evidence>
<protein>
    <submittedName>
        <fullName evidence="3">DOMON domain protein</fullName>
    </submittedName>
</protein>
<dbReference type="PANTHER" id="PTHR36516">
    <property type="entry name" value="PROTEIN CBG04168-RELATED"/>
    <property type="match status" value="1"/>
</dbReference>
<dbReference type="EMBL" id="KN716304">
    <property type="protein sequence ID" value="KJH47511.1"/>
    <property type="molecule type" value="Genomic_DNA"/>
</dbReference>
<dbReference type="CDD" id="cd09631">
    <property type="entry name" value="DOMON_DOH"/>
    <property type="match status" value="1"/>
</dbReference>
<sequence>MFNTKHLTNSTTPVVVLIVLLFYGPTPFVMLYLFAFCLMVVSVATQQCSFNDDDISARWQVSGDELTIEFVNKQIANNKWTGIGFGPSMENLEVVVVKIEDNKPSLVTGFTSGYGPPSLDSNANVVSSLLQFNSNQLTFRFTRPLNSNGARKHSLEECQKWNFVKEGEVENGEIGSHSASPSSISFISSSPLNSEGEVRKHKNKPTAVTVCPKQCRELFQNRDVLRNPVPQKAIYNNHQSSRFDGLH</sequence>
<dbReference type="PROSITE" id="PS50836">
    <property type="entry name" value="DOMON"/>
    <property type="match status" value="1"/>
</dbReference>